<evidence type="ECO:0000313" key="2">
    <source>
        <dbReference type="EMBL" id="RAV19124.1"/>
    </source>
</evidence>
<dbReference type="Proteomes" id="UP000250369">
    <property type="component" value="Unassembled WGS sequence"/>
</dbReference>
<feature type="domain" description="HD-GYP" evidence="1">
    <location>
        <begin position="83"/>
        <end position="294"/>
    </location>
</feature>
<dbReference type="OrthoDB" id="9759601at2"/>
<protein>
    <recommendedName>
        <fullName evidence="1">HD-GYP domain-containing protein</fullName>
    </recommendedName>
</protein>
<dbReference type="Gene3D" id="1.10.3210.10">
    <property type="entry name" value="Hypothetical protein af1432"/>
    <property type="match status" value="1"/>
</dbReference>
<dbReference type="EMBL" id="QMFB01000013">
    <property type="protein sequence ID" value="RAV19124.1"/>
    <property type="molecule type" value="Genomic_DNA"/>
</dbReference>
<reference evidence="2 3" key="1">
    <citation type="journal article" date="2009" name="Int. J. Syst. Evol. Microbiol.">
        <title>Paenibacillus contaminans sp. nov., isolated from a contaminated laboratory plate.</title>
        <authorList>
            <person name="Chou J.H."/>
            <person name="Lee J.H."/>
            <person name="Lin M.C."/>
            <person name="Chang P.S."/>
            <person name="Arun A.B."/>
            <person name="Young C.C."/>
            <person name="Chen W.M."/>
        </authorList>
    </citation>
    <scope>NUCLEOTIDE SEQUENCE [LARGE SCALE GENOMIC DNA]</scope>
    <source>
        <strain evidence="2 3">CKOBP-6</strain>
    </source>
</reference>
<comment type="caution">
    <text evidence="2">The sequence shown here is derived from an EMBL/GenBank/DDBJ whole genome shotgun (WGS) entry which is preliminary data.</text>
</comment>
<dbReference type="PANTHER" id="PTHR43155">
    <property type="entry name" value="CYCLIC DI-GMP PHOSPHODIESTERASE PA4108-RELATED"/>
    <property type="match status" value="1"/>
</dbReference>
<dbReference type="SUPFAM" id="SSF109604">
    <property type="entry name" value="HD-domain/PDEase-like"/>
    <property type="match status" value="1"/>
</dbReference>
<accession>A0A329MH07</accession>
<evidence type="ECO:0000259" key="1">
    <source>
        <dbReference type="PROSITE" id="PS51832"/>
    </source>
</evidence>
<dbReference type="RefSeq" id="WP_113032943.1">
    <property type="nucleotide sequence ID" value="NZ_QMFB01000013.1"/>
</dbReference>
<gene>
    <name evidence="2" type="ORF">DQG23_21530</name>
</gene>
<dbReference type="PROSITE" id="PS51832">
    <property type="entry name" value="HD_GYP"/>
    <property type="match status" value="1"/>
</dbReference>
<dbReference type="AlphaFoldDB" id="A0A329MH07"/>
<proteinExistence type="predicted"/>
<dbReference type="InterPro" id="IPR037522">
    <property type="entry name" value="HD_GYP_dom"/>
</dbReference>
<organism evidence="2 3">
    <name type="scientific">Paenibacillus contaminans</name>
    <dbReference type="NCBI Taxonomy" id="450362"/>
    <lineage>
        <taxon>Bacteria</taxon>
        <taxon>Bacillati</taxon>
        <taxon>Bacillota</taxon>
        <taxon>Bacilli</taxon>
        <taxon>Bacillales</taxon>
        <taxon>Paenibacillaceae</taxon>
        <taxon>Paenibacillus</taxon>
    </lineage>
</organism>
<dbReference type="Pfam" id="PF13487">
    <property type="entry name" value="HD_5"/>
    <property type="match status" value="1"/>
</dbReference>
<dbReference type="PANTHER" id="PTHR43155:SF2">
    <property type="entry name" value="CYCLIC DI-GMP PHOSPHODIESTERASE PA4108"/>
    <property type="match status" value="1"/>
</dbReference>
<name>A0A329MH07_9BACL</name>
<evidence type="ECO:0000313" key="3">
    <source>
        <dbReference type="Proteomes" id="UP000250369"/>
    </source>
</evidence>
<keyword evidence="3" id="KW-1185">Reference proteome</keyword>
<sequence>MRLLPVQDCRKGMTLGKSVYLNGKSLLLREGTVLTEAALHKLSRIGIQVLHIKECPLEAGRAGGDRFKETMHVLEMMLSRLYDRIYRDRSTDGLSDIMSNCRDAVEKLAVILKNGPQLLKPVVWTALTSDTRKRHFIENALHVCVNAMTFGLRSACLGGELHALGLGALLHDIGSLRQITDSNQHPQQGYALLKHYGLTHLATISVLQHHERIDGSGFPLGLKAESIDPFARWIGLIDSFDVLVHGREGQFAMPRHQAVELLYSYAGSLFDFADVRLFCSHLELFAPGLNVRLSTGEYAVVTDVDKHRLRPVVRVVRNARGETLRRTYEIDLSQELHIMIELAGGREHVINREEELMELAISASC</sequence>